<dbReference type="EMBL" id="JBHSPB010000022">
    <property type="protein sequence ID" value="MFC5723948.1"/>
    <property type="molecule type" value="Genomic_DNA"/>
</dbReference>
<keyword evidence="2" id="KW-0813">Transport</keyword>
<evidence type="ECO:0000256" key="4">
    <source>
        <dbReference type="ARBA" id="ARBA00022692"/>
    </source>
</evidence>
<dbReference type="SUPFAM" id="SSF103473">
    <property type="entry name" value="MFS general substrate transporter"/>
    <property type="match status" value="1"/>
</dbReference>
<evidence type="ECO:0000256" key="1">
    <source>
        <dbReference type="ARBA" id="ARBA00004651"/>
    </source>
</evidence>
<dbReference type="Proteomes" id="UP001596083">
    <property type="component" value="Unassembled WGS sequence"/>
</dbReference>
<dbReference type="PANTHER" id="PTHR43045:SF1">
    <property type="entry name" value="SHIKIMATE TRANSPORTER"/>
    <property type="match status" value="1"/>
</dbReference>
<comment type="caution">
    <text evidence="10">The sequence shown here is derived from an EMBL/GenBank/DDBJ whole genome shotgun (WGS) entry which is preliminary data.</text>
</comment>
<keyword evidence="11" id="KW-1185">Reference proteome</keyword>
<evidence type="ECO:0000256" key="8">
    <source>
        <dbReference type="SAM" id="Phobius"/>
    </source>
</evidence>
<evidence type="ECO:0000256" key="3">
    <source>
        <dbReference type="ARBA" id="ARBA00022475"/>
    </source>
</evidence>
<name>A0ABW0ZA83_9ACTN</name>
<evidence type="ECO:0000259" key="9">
    <source>
        <dbReference type="PROSITE" id="PS50850"/>
    </source>
</evidence>
<keyword evidence="3" id="KW-1003">Cell membrane</keyword>
<reference evidence="11" key="1">
    <citation type="journal article" date="2019" name="Int. J. Syst. Evol. Microbiol.">
        <title>The Global Catalogue of Microorganisms (GCM) 10K type strain sequencing project: providing services to taxonomists for standard genome sequencing and annotation.</title>
        <authorList>
            <consortium name="The Broad Institute Genomics Platform"/>
            <consortium name="The Broad Institute Genome Sequencing Center for Infectious Disease"/>
            <person name="Wu L."/>
            <person name="Ma J."/>
        </authorList>
    </citation>
    <scope>NUCLEOTIDE SEQUENCE [LARGE SCALE GENOMIC DNA]</scope>
    <source>
        <strain evidence="11">CGMCC 4.7304</strain>
    </source>
</reference>
<proteinExistence type="predicted"/>
<evidence type="ECO:0000256" key="2">
    <source>
        <dbReference type="ARBA" id="ARBA00022448"/>
    </source>
</evidence>
<evidence type="ECO:0000256" key="7">
    <source>
        <dbReference type="SAM" id="MobiDB-lite"/>
    </source>
</evidence>
<feature type="domain" description="Major facilitator superfamily (MFS) profile" evidence="9">
    <location>
        <begin position="24"/>
        <end position="456"/>
    </location>
</feature>
<feature type="transmembrane region" description="Helical" evidence="8">
    <location>
        <begin position="303"/>
        <end position="323"/>
    </location>
</feature>
<dbReference type="PROSITE" id="PS50850">
    <property type="entry name" value="MFS"/>
    <property type="match status" value="1"/>
</dbReference>
<dbReference type="InterPro" id="IPR020846">
    <property type="entry name" value="MFS_dom"/>
</dbReference>
<dbReference type="CDD" id="cd17369">
    <property type="entry name" value="MFS_ShiA_like"/>
    <property type="match status" value="1"/>
</dbReference>
<feature type="transmembrane region" description="Helical" evidence="8">
    <location>
        <begin position="432"/>
        <end position="449"/>
    </location>
</feature>
<feature type="transmembrane region" description="Helical" evidence="8">
    <location>
        <begin position="196"/>
        <end position="215"/>
    </location>
</feature>
<dbReference type="RefSeq" id="WP_390320377.1">
    <property type="nucleotide sequence ID" value="NZ_JBHSPB010000022.1"/>
</dbReference>
<keyword evidence="6 8" id="KW-0472">Membrane</keyword>
<dbReference type="InterPro" id="IPR036259">
    <property type="entry name" value="MFS_trans_sf"/>
</dbReference>
<gene>
    <name evidence="10" type="ORF">ACFP1Z_27660</name>
</gene>
<evidence type="ECO:0000256" key="6">
    <source>
        <dbReference type="ARBA" id="ARBA00023136"/>
    </source>
</evidence>
<feature type="transmembrane region" description="Helical" evidence="8">
    <location>
        <begin position="400"/>
        <end position="420"/>
    </location>
</feature>
<feature type="transmembrane region" description="Helical" evidence="8">
    <location>
        <begin position="335"/>
        <end position="354"/>
    </location>
</feature>
<feature type="transmembrane region" description="Helical" evidence="8">
    <location>
        <begin position="57"/>
        <end position="77"/>
    </location>
</feature>
<organism evidence="10 11">
    <name type="scientific">Streptomyces gamaensis</name>
    <dbReference type="NCBI Taxonomy" id="1763542"/>
    <lineage>
        <taxon>Bacteria</taxon>
        <taxon>Bacillati</taxon>
        <taxon>Actinomycetota</taxon>
        <taxon>Actinomycetes</taxon>
        <taxon>Kitasatosporales</taxon>
        <taxon>Streptomycetaceae</taxon>
        <taxon>Streptomyces</taxon>
    </lineage>
</organism>
<feature type="compositionally biased region" description="Basic and acidic residues" evidence="7">
    <location>
        <begin position="229"/>
        <end position="238"/>
    </location>
</feature>
<dbReference type="Pfam" id="PF00083">
    <property type="entry name" value="Sugar_tr"/>
    <property type="match status" value="1"/>
</dbReference>
<evidence type="ECO:0000256" key="5">
    <source>
        <dbReference type="ARBA" id="ARBA00022989"/>
    </source>
</evidence>
<feature type="region of interest" description="Disordered" evidence="7">
    <location>
        <begin position="227"/>
        <end position="248"/>
    </location>
</feature>
<dbReference type="InterPro" id="IPR005828">
    <property type="entry name" value="MFS_sugar_transport-like"/>
</dbReference>
<feature type="transmembrane region" description="Helical" evidence="8">
    <location>
        <begin position="121"/>
        <end position="141"/>
    </location>
</feature>
<evidence type="ECO:0000313" key="10">
    <source>
        <dbReference type="EMBL" id="MFC5723948.1"/>
    </source>
</evidence>
<protein>
    <submittedName>
        <fullName evidence="10">MFS transporter</fullName>
    </submittedName>
</protein>
<evidence type="ECO:0000313" key="11">
    <source>
        <dbReference type="Proteomes" id="UP001596083"/>
    </source>
</evidence>
<comment type="subcellular location">
    <subcellularLocation>
        <location evidence="1">Cell membrane</location>
        <topology evidence="1">Multi-pass membrane protein</topology>
    </subcellularLocation>
</comment>
<feature type="transmembrane region" description="Helical" evidence="8">
    <location>
        <begin position="20"/>
        <end position="37"/>
    </location>
</feature>
<sequence length="463" mass="48652">MPPLHARPRTRRATGGRRAALRHILLSSYLGSVIEWYDFLLYGTAAALVFDKLFFPGLAPFTGTLASFATLAVGYLARPLGGLVLGRYGDRAGRRPVLTLSMLLMGTSSVLIGLLPGYTDLGIAAPLLLVLLRLAQGFAVGGEWGGAALMAIEHARPGRRGLWGALPQMGAPSGLLLSSLVLAAFNTLPEQDFQRWGWRVPFLLSAVLVALGYWVRRGLAESPLFTQDRNQEGSREGEQVPDGTGVLTADRTGTAHRPVLETLRHHRRATLLAVGIGIGPFTTNAVLITFVPAHAKDLGIGRPAVLTGLILACALSLLTLPAYAALSDRIGRRPVSLAGALLLGGSSFLLFPLVDSRSPALFAVALSLNLAVFHAALYGPMAALFAELFPTRTRCTGTSLGYQAASVLGGSLAPLAATWLVRTGDGKSGNTLAVAVLMAAACAVSAWSVRAAGETRDRPLADG</sequence>
<feature type="transmembrane region" description="Helical" evidence="8">
    <location>
        <begin position="360"/>
        <end position="379"/>
    </location>
</feature>
<feature type="transmembrane region" description="Helical" evidence="8">
    <location>
        <begin position="271"/>
        <end position="291"/>
    </location>
</feature>
<keyword evidence="5 8" id="KW-1133">Transmembrane helix</keyword>
<feature type="transmembrane region" description="Helical" evidence="8">
    <location>
        <begin position="162"/>
        <end position="184"/>
    </location>
</feature>
<dbReference type="PANTHER" id="PTHR43045">
    <property type="entry name" value="SHIKIMATE TRANSPORTER"/>
    <property type="match status" value="1"/>
</dbReference>
<feature type="transmembrane region" description="Helical" evidence="8">
    <location>
        <begin position="97"/>
        <end position="115"/>
    </location>
</feature>
<keyword evidence="4 8" id="KW-0812">Transmembrane</keyword>
<dbReference type="Gene3D" id="1.20.1250.20">
    <property type="entry name" value="MFS general substrate transporter like domains"/>
    <property type="match status" value="1"/>
</dbReference>
<accession>A0ABW0ZA83</accession>